<accession>A0A9W9ER04</accession>
<dbReference type="Gene3D" id="1.10.630.10">
    <property type="entry name" value="Cytochrome P450"/>
    <property type="match status" value="1"/>
</dbReference>
<dbReference type="GO" id="GO:0004497">
    <property type="term" value="F:monooxygenase activity"/>
    <property type="evidence" value="ECO:0007669"/>
    <property type="project" value="InterPro"/>
</dbReference>
<feature type="transmembrane region" description="Helical" evidence="7">
    <location>
        <begin position="6"/>
        <end position="22"/>
    </location>
</feature>
<keyword evidence="3 6" id="KW-0479">Metal-binding</keyword>
<comment type="caution">
    <text evidence="8">The sequence shown here is derived from an EMBL/GenBank/DDBJ whole genome shotgun (WGS) entry which is preliminary data.</text>
</comment>
<keyword evidence="4" id="KW-0560">Oxidoreductase</keyword>
<dbReference type="GO" id="GO:0016705">
    <property type="term" value="F:oxidoreductase activity, acting on paired donors, with incorporation or reduction of molecular oxygen"/>
    <property type="evidence" value="ECO:0007669"/>
    <property type="project" value="InterPro"/>
</dbReference>
<evidence type="ECO:0000256" key="6">
    <source>
        <dbReference type="PIRSR" id="PIRSR602403-1"/>
    </source>
</evidence>
<reference evidence="8" key="2">
    <citation type="journal article" date="2023" name="IMA Fungus">
        <title>Comparative genomic study of the Penicillium genus elucidates a diverse pangenome and 15 lateral gene transfer events.</title>
        <authorList>
            <person name="Petersen C."/>
            <person name="Sorensen T."/>
            <person name="Nielsen M.R."/>
            <person name="Sondergaard T.E."/>
            <person name="Sorensen J.L."/>
            <person name="Fitzpatrick D.A."/>
            <person name="Frisvad J.C."/>
            <person name="Nielsen K.L."/>
        </authorList>
    </citation>
    <scope>NUCLEOTIDE SEQUENCE</scope>
    <source>
        <strain evidence="8">IBT 34128</strain>
    </source>
</reference>
<evidence type="ECO:0000256" key="7">
    <source>
        <dbReference type="SAM" id="Phobius"/>
    </source>
</evidence>
<name>A0A9W9ER04_9EURO</name>
<evidence type="ECO:0000256" key="2">
    <source>
        <dbReference type="ARBA" id="ARBA00010617"/>
    </source>
</evidence>
<sequence>MAAGDSLPALAAFTIVEAYFLQRTLFADEAFRTVCLGALGVNLLLKGIWSLAIWPFFLNPLRHLPKVPGLMNHAQIIFDSPRGRMPLYWMKTIPNEGLIHMRDTISQSYLVATNHQALLDIMSTNTYDFEKPWRFRNFLARILGFGLILSEGAAHKKQRKALTPAFNIKNIRAMYSLMWDKTNQYLEEMEKELKLNPMEGTNIADGVGKLEMGVWGSRLTLDIIGPAAMGRDFRSLQNTDNRVAESFLNILEPTTEKMAFLAMNFTLPQWIAQRVPWRLNQVVANETGFLRNLCNDIVREKRETLAASKASTKDLEADILGTMMLGGNFSDTELVDQMLTFLAAGHETTASALTWACYLLTQYPDTQTRLREEIRAKIPSGNSPITYQDLESLPLLNGVCQEVLRLYPTVPATIREAARDTVVVGKHVPKGTRVILCPYAINRSPTFWGDNGEEFVPERWIDTDKTGAPVPNHNGGASTNFAQITFLHGQRSCIGKDFARAELRCAVAGVVGRFAFEMQDPKQEIHIAGAVTTKPVEGMHLRMRRVDEW</sequence>
<dbReference type="InterPro" id="IPR002403">
    <property type="entry name" value="Cyt_P450_E_grp-IV"/>
</dbReference>
<dbReference type="SUPFAM" id="SSF48264">
    <property type="entry name" value="Cytochrome P450"/>
    <property type="match status" value="1"/>
</dbReference>
<dbReference type="InterPro" id="IPR050121">
    <property type="entry name" value="Cytochrome_P450_monoxygenase"/>
</dbReference>
<gene>
    <name evidence="8" type="ORF">NUU61_007568</name>
</gene>
<keyword evidence="7" id="KW-0812">Transmembrane</keyword>
<keyword evidence="7" id="KW-0472">Membrane</keyword>
<feature type="binding site" description="axial binding residue" evidence="6">
    <location>
        <position position="493"/>
    </location>
    <ligand>
        <name>heme</name>
        <dbReference type="ChEBI" id="CHEBI:30413"/>
    </ligand>
    <ligandPart>
        <name>Fe</name>
        <dbReference type="ChEBI" id="CHEBI:18248"/>
    </ligandPart>
</feature>
<organism evidence="8 9">
    <name type="scientific">Penicillium alfredii</name>
    <dbReference type="NCBI Taxonomy" id="1506179"/>
    <lineage>
        <taxon>Eukaryota</taxon>
        <taxon>Fungi</taxon>
        <taxon>Dikarya</taxon>
        <taxon>Ascomycota</taxon>
        <taxon>Pezizomycotina</taxon>
        <taxon>Eurotiomycetes</taxon>
        <taxon>Eurotiomycetidae</taxon>
        <taxon>Eurotiales</taxon>
        <taxon>Aspergillaceae</taxon>
        <taxon>Penicillium</taxon>
    </lineage>
</organism>
<keyword evidence="7" id="KW-1133">Transmembrane helix</keyword>
<dbReference type="InterPro" id="IPR036396">
    <property type="entry name" value="Cyt_P450_sf"/>
</dbReference>
<reference evidence="8" key="1">
    <citation type="submission" date="2022-11" db="EMBL/GenBank/DDBJ databases">
        <authorList>
            <person name="Petersen C."/>
        </authorList>
    </citation>
    <scope>NUCLEOTIDE SEQUENCE</scope>
    <source>
        <strain evidence="8">IBT 34128</strain>
    </source>
</reference>
<evidence type="ECO:0000256" key="4">
    <source>
        <dbReference type="ARBA" id="ARBA00023002"/>
    </source>
</evidence>
<feature type="transmembrane region" description="Helical" evidence="7">
    <location>
        <begin position="34"/>
        <end position="57"/>
    </location>
</feature>
<evidence type="ECO:0000313" key="8">
    <source>
        <dbReference type="EMBL" id="KAJ5086261.1"/>
    </source>
</evidence>
<evidence type="ECO:0000256" key="3">
    <source>
        <dbReference type="ARBA" id="ARBA00022723"/>
    </source>
</evidence>
<dbReference type="InterPro" id="IPR001128">
    <property type="entry name" value="Cyt_P450"/>
</dbReference>
<keyword evidence="6" id="KW-0349">Heme</keyword>
<comment type="cofactor">
    <cofactor evidence="1 6">
        <name>heme</name>
        <dbReference type="ChEBI" id="CHEBI:30413"/>
    </cofactor>
</comment>
<proteinExistence type="inferred from homology"/>
<keyword evidence="9" id="KW-1185">Reference proteome</keyword>
<dbReference type="RefSeq" id="XP_056508386.1">
    <property type="nucleotide sequence ID" value="XM_056658093.1"/>
</dbReference>
<evidence type="ECO:0000313" key="9">
    <source>
        <dbReference type="Proteomes" id="UP001141434"/>
    </source>
</evidence>
<dbReference type="PANTHER" id="PTHR24305">
    <property type="entry name" value="CYTOCHROME P450"/>
    <property type="match status" value="1"/>
</dbReference>
<comment type="similarity">
    <text evidence="2">Belongs to the cytochrome P450 family.</text>
</comment>
<protein>
    <recommendedName>
        <fullName evidence="10">Cytochrome P450 monooxygenase</fullName>
    </recommendedName>
</protein>
<evidence type="ECO:0008006" key="10">
    <source>
        <dbReference type="Google" id="ProtNLM"/>
    </source>
</evidence>
<dbReference type="EMBL" id="JAPMSZ010000010">
    <property type="protein sequence ID" value="KAJ5086261.1"/>
    <property type="molecule type" value="Genomic_DNA"/>
</dbReference>
<dbReference type="GeneID" id="81397262"/>
<dbReference type="Proteomes" id="UP001141434">
    <property type="component" value="Unassembled WGS sequence"/>
</dbReference>
<evidence type="ECO:0000256" key="5">
    <source>
        <dbReference type="ARBA" id="ARBA00023004"/>
    </source>
</evidence>
<dbReference type="GO" id="GO:0020037">
    <property type="term" value="F:heme binding"/>
    <property type="evidence" value="ECO:0007669"/>
    <property type="project" value="InterPro"/>
</dbReference>
<keyword evidence="5 6" id="KW-0408">Iron</keyword>
<dbReference type="GO" id="GO:0005506">
    <property type="term" value="F:iron ion binding"/>
    <property type="evidence" value="ECO:0007669"/>
    <property type="project" value="InterPro"/>
</dbReference>
<evidence type="ECO:0000256" key="1">
    <source>
        <dbReference type="ARBA" id="ARBA00001971"/>
    </source>
</evidence>
<dbReference type="AlphaFoldDB" id="A0A9W9ER04"/>
<dbReference type="OrthoDB" id="1470350at2759"/>
<dbReference type="PRINTS" id="PR00465">
    <property type="entry name" value="EP450IV"/>
</dbReference>
<dbReference type="CDD" id="cd11069">
    <property type="entry name" value="CYP_FUM15-like"/>
    <property type="match status" value="1"/>
</dbReference>
<dbReference type="Pfam" id="PF00067">
    <property type="entry name" value="p450"/>
    <property type="match status" value="1"/>
</dbReference>
<dbReference type="FunFam" id="1.10.630.10:FF:000051">
    <property type="entry name" value="Cytochrome P450 monooxygenase (Fum15)"/>
    <property type="match status" value="1"/>
</dbReference>
<dbReference type="GO" id="GO:0043386">
    <property type="term" value="P:mycotoxin biosynthetic process"/>
    <property type="evidence" value="ECO:0007669"/>
    <property type="project" value="UniProtKB-ARBA"/>
</dbReference>
<dbReference type="PANTHER" id="PTHR24305:SF166">
    <property type="entry name" value="CYTOCHROME P450 12A4, MITOCHONDRIAL-RELATED"/>
    <property type="match status" value="1"/>
</dbReference>
<dbReference type="PRINTS" id="PR00385">
    <property type="entry name" value="P450"/>
</dbReference>